<keyword evidence="3" id="KW-1185">Reference proteome</keyword>
<feature type="signal peptide" evidence="1">
    <location>
        <begin position="1"/>
        <end position="25"/>
    </location>
</feature>
<keyword evidence="1" id="KW-0732">Signal</keyword>
<dbReference type="EMBL" id="LT840185">
    <property type="protein sequence ID" value="SMF64932.1"/>
    <property type="molecule type" value="Genomic_DNA"/>
</dbReference>
<name>A0A1X7G849_9SPHN</name>
<dbReference type="Proteomes" id="UP000192934">
    <property type="component" value="Chromosome I"/>
</dbReference>
<accession>A0A1X7G849</accession>
<sequence length="197" mass="20385">MLDLRFFAGSFVCLSLAAVAAPAMATASDSDTITIDVKAKIEERCGIAANGPTSSASTPNLEAATTLNFGFKLNCNVPFAIGVSSENGALRLSTATGNANSANGFSVEKPYNVKLRVDTDGQPLTPDQCSSDALVRNSGGCAFFGKTPGQGLRSGQRTAINREGSIEVSWPSDASSGQRRAAGIYQDTLTVVVGVRN</sequence>
<evidence type="ECO:0000313" key="3">
    <source>
        <dbReference type="Proteomes" id="UP000192934"/>
    </source>
</evidence>
<proteinExistence type="predicted"/>
<organism evidence="2 3">
    <name type="scientific">Allosphingosinicella indica</name>
    <dbReference type="NCBI Taxonomy" id="941907"/>
    <lineage>
        <taxon>Bacteria</taxon>
        <taxon>Pseudomonadati</taxon>
        <taxon>Pseudomonadota</taxon>
        <taxon>Alphaproteobacteria</taxon>
        <taxon>Sphingomonadales</taxon>
        <taxon>Sphingomonadaceae</taxon>
        <taxon>Allosphingosinicella</taxon>
    </lineage>
</organism>
<evidence type="ECO:0000313" key="2">
    <source>
        <dbReference type="EMBL" id="SMF64932.1"/>
    </source>
</evidence>
<gene>
    <name evidence="2" type="ORF">SAMN06295910_1262</name>
</gene>
<feature type="chain" id="PRO_5013231052" description="Spore coat protein U domain-containing protein" evidence="1">
    <location>
        <begin position="26"/>
        <end position="197"/>
    </location>
</feature>
<evidence type="ECO:0008006" key="4">
    <source>
        <dbReference type="Google" id="ProtNLM"/>
    </source>
</evidence>
<dbReference type="AlphaFoldDB" id="A0A1X7G849"/>
<protein>
    <recommendedName>
        <fullName evidence="4">Spore coat protein U domain-containing protein</fullName>
    </recommendedName>
</protein>
<evidence type="ECO:0000256" key="1">
    <source>
        <dbReference type="SAM" id="SignalP"/>
    </source>
</evidence>
<reference evidence="3" key="1">
    <citation type="submission" date="2017-04" db="EMBL/GenBank/DDBJ databases">
        <authorList>
            <person name="Varghese N."/>
            <person name="Submissions S."/>
        </authorList>
    </citation>
    <scope>NUCLEOTIDE SEQUENCE [LARGE SCALE GENOMIC DNA]</scope>
    <source>
        <strain evidence="3">Dd16</strain>
    </source>
</reference>